<dbReference type="SUPFAM" id="SSF117130">
    <property type="entry name" value="CsrA-like"/>
    <property type="match status" value="1"/>
</dbReference>
<dbReference type="GO" id="GO:0006109">
    <property type="term" value="P:regulation of carbohydrate metabolic process"/>
    <property type="evidence" value="ECO:0007669"/>
    <property type="project" value="InterPro"/>
</dbReference>
<dbReference type="InterPro" id="IPR003751">
    <property type="entry name" value="CsrA"/>
</dbReference>
<dbReference type="GO" id="GO:0048027">
    <property type="term" value="F:mRNA 5'-UTR binding"/>
    <property type="evidence" value="ECO:0007669"/>
    <property type="project" value="TreeGrafter"/>
</dbReference>
<name>A0A6J5RGU0_9CAUD</name>
<dbReference type="PANTHER" id="PTHR34984">
    <property type="entry name" value="CARBON STORAGE REGULATOR"/>
    <property type="match status" value="1"/>
</dbReference>
<keyword evidence="2" id="KW-0810">Translation regulation</keyword>
<dbReference type="EMBL" id="LR797178">
    <property type="protein sequence ID" value="CAB4191545.1"/>
    <property type="molecule type" value="Genomic_DNA"/>
</dbReference>
<keyword evidence="1" id="KW-0963">Cytoplasm</keyword>
<dbReference type="PANTHER" id="PTHR34984:SF1">
    <property type="entry name" value="CARBON STORAGE REGULATOR"/>
    <property type="match status" value="1"/>
</dbReference>
<organism evidence="5">
    <name type="scientific">uncultured Caudovirales phage</name>
    <dbReference type="NCBI Taxonomy" id="2100421"/>
    <lineage>
        <taxon>Viruses</taxon>
        <taxon>Duplodnaviria</taxon>
        <taxon>Heunggongvirae</taxon>
        <taxon>Uroviricota</taxon>
        <taxon>Caudoviricetes</taxon>
        <taxon>Peduoviridae</taxon>
        <taxon>Maltschvirus</taxon>
        <taxon>Maltschvirus maltsch</taxon>
    </lineage>
</organism>
<dbReference type="GO" id="GO:0006402">
    <property type="term" value="P:mRNA catabolic process"/>
    <property type="evidence" value="ECO:0007669"/>
    <property type="project" value="InterPro"/>
</dbReference>
<evidence type="ECO:0000256" key="4">
    <source>
        <dbReference type="SAM" id="MobiDB-lite"/>
    </source>
</evidence>
<dbReference type="InterPro" id="IPR036107">
    <property type="entry name" value="CsrA_sf"/>
</dbReference>
<evidence type="ECO:0000256" key="3">
    <source>
        <dbReference type="ARBA" id="ARBA00022884"/>
    </source>
</evidence>
<dbReference type="NCBIfam" id="NF002469">
    <property type="entry name" value="PRK01712.1"/>
    <property type="match status" value="1"/>
</dbReference>
<dbReference type="Gene3D" id="2.60.40.4380">
    <property type="entry name" value="Translational regulator CsrA"/>
    <property type="match status" value="1"/>
</dbReference>
<proteinExistence type="inferred from homology"/>
<evidence type="ECO:0000256" key="1">
    <source>
        <dbReference type="ARBA" id="ARBA00022490"/>
    </source>
</evidence>
<evidence type="ECO:0000256" key="2">
    <source>
        <dbReference type="ARBA" id="ARBA00022845"/>
    </source>
</evidence>
<feature type="region of interest" description="Disordered" evidence="4">
    <location>
        <begin position="54"/>
        <end position="74"/>
    </location>
</feature>
<accession>A0A6J5RGU0</accession>
<gene>
    <name evidence="5" type="ORF">UFOVP1229_44</name>
</gene>
<protein>
    <submittedName>
        <fullName evidence="5">CsrA RNA-binding global regulator CsrA</fullName>
    </submittedName>
</protein>
<sequence length="74" mass="8293">MLVLTRKKEEKILIGDDVVVQVLEIRGDKVRLGITAPRDVRVDREEVREDIKRHGVDKKPADGTFRAANGEGAD</sequence>
<dbReference type="Pfam" id="PF02599">
    <property type="entry name" value="CsrA"/>
    <property type="match status" value="1"/>
</dbReference>
<evidence type="ECO:0000313" key="5">
    <source>
        <dbReference type="EMBL" id="CAB4191545.1"/>
    </source>
</evidence>
<keyword evidence="3" id="KW-0694">RNA-binding</keyword>
<reference evidence="5" key="1">
    <citation type="submission" date="2020-05" db="EMBL/GenBank/DDBJ databases">
        <authorList>
            <person name="Chiriac C."/>
            <person name="Salcher M."/>
            <person name="Ghai R."/>
            <person name="Kavagutti S V."/>
        </authorList>
    </citation>
    <scope>NUCLEOTIDE SEQUENCE</scope>
</reference>
<dbReference type="HAMAP" id="MF_00167">
    <property type="entry name" value="CsrA"/>
    <property type="match status" value="1"/>
</dbReference>